<proteinExistence type="evidence at transcript level"/>
<feature type="binding site" evidence="12">
    <location>
        <position position="252"/>
    </location>
    <ligand>
        <name>Ca(2+)</name>
        <dbReference type="ChEBI" id="CHEBI:29108"/>
        <label>2</label>
    </ligand>
</feature>
<dbReference type="Gene3D" id="2.110.10.10">
    <property type="entry name" value="Hemopexin-like domain"/>
    <property type="match status" value="1"/>
</dbReference>
<evidence type="ECO:0000256" key="2">
    <source>
        <dbReference type="ARBA" id="ARBA00022670"/>
    </source>
</evidence>
<dbReference type="Pfam" id="PF00413">
    <property type="entry name" value="Peptidase_M10"/>
    <property type="match status" value="1"/>
</dbReference>
<dbReference type="InterPro" id="IPR018487">
    <property type="entry name" value="Hemopexin-like_repeat"/>
</dbReference>
<sequence>MFWCQVMALLGSCVMTHPLEKSYGYDLSGGNNDGGSIKKYQKEFELRHMDGTTYLSRYGYLPGSDLETGALRTEDELIRAVTLFQRHAHIPQTGRLDDATVKMMKEPRCGVIDAIHDHRNSAHNQNRHSGRGRRGAETLGGLKPIITLSRETREALEEPQQYVLGPSSWKKKYLTFRILNYTPDLSYEETRDAIIRAFYLWSDVTPLSFHEIQSGDADIYIQFSSGYHQDGYTFDGPGMVLAHAFFPGEGRGGDIHFDEDERWTVRTKEGVNLYAVMAHELGHSLGLAHSYVQGSLMFPWHRGYDPDLKLHQDDIQAIQLLYGVREKAPPPPVTPHPKLPTAPPTSTTTKPTTTTRAIRRFTINLNPVTMAPVTRAFVPIEPVTKATVPKVPPTKEKANTDPDRAPDKCSVTLDAISLIRGEVFAFSGKWFWRLSADGVMAGYPIQISRFWFGLPRDLTRVDAVVERPNNGHILFFSGARYFEFYGNSLLPGYSPNGRPISELGLPSDLDGVDAAFVWAHNRRIYIIKDTMYWRLDDGGRSVDHGYPRDMSMWGGVPLPVSAAFTHTDRHTYFFHGRDYYEFNNIRMRVKPGYPKPMTSRWLGCDVTDDSPSVSRRDSLLMTNMADTTRASLFVFIIVGLNLLTVFRISKIL</sequence>
<feature type="repeat" description="Hemopexin" evidence="14">
    <location>
        <begin position="406"/>
        <end position="454"/>
    </location>
</feature>
<evidence type="ECO:0000256" key="3">
    <source>
        <dbReference type="ARBA" id="ARBA00022723"/>
    </source>
</evidence>
<feature type="active site" evidence="10">
    <location>
        <position position="280"/>
    </location>
</feature>
<dbReference type="Pfam" id="PF01471">
    <property type="entry name" value="PG_binding_1"/>
    <property type="match status" value="1"/>
</dbReference>
<feature type="binding site" evidence="11">
    <location>
        <position position="283"/>
    </location>
    <ligand>
        <name>Zn(2+)</name>
        <dbReference type="ChEBI" id="CHEBI:29105"/>
        <label>2</label>
        <note>catalytic</note>
    </ligand>
</feature>
<feature type="binding site" evidence="12">
    <location>
        <position position="184"/>
    </location>
    <ligand>
        <name>Ca(2+)</name>
        <dbReference type="ChEBI" id="CHEBI:29108"/>
        <label>1</label>
    </ligand>
</feature>
<keyword evidence="2" id="KW-0645">Protease</keyword>
<evidence type="ECO:0000256" key="6">
    <source>
        <dbReference type="ARBA" id="ARBA00022801"/>
    </source>
</evidence>
<evidence type="ECO:0000256" key="5">
    <source>
        <dbReference type="ARBA" id="ARBA00022737"/>
    </source>
</evidence>
<organism evidence="19">
    <name type="scientific">Enchytraeus japonensis</name>
    <dbReference type="NCBI Taxonomy" id="228735"/>
    <lineage>
        <taxon>Eukaryota</taxon>
        <taxon>Metazoa</taxon>
        <taxon>Spiralia</taxon>
        <taxon>Lophotrochozoa</taxon>
        <taxon>Annelida</taxon>
        <taxon>Clitellata</taxon>
        <taxon>Oligochaeta</taxon>
        <taxon>Enchytraeida</taxon>
        <taxon>Enchytraeidae</taxon>
        <taxon>Enchytraeus</taxon>
    </lineage>
</organism>
<feature type="binding site" evidence="11">
    <location>
        <position position="279"/>
    </location>
    <ligand>
        <name>Zn(2+)</name>
        <dbReference type="ChEBI" id="CHEBI:29105"/>
        <label>2</label>
        <note>catalytic</note>
    </ligand>
</feature>
<dbReference type="InterPro" id="IPR036375">
    <property type="entry name" value="Hemopexin-like_dom_sf"/>
</dbReference>
<dbReference type="EMBL" id="LC727633">
    <property type="protein sequence ID" value="BDR61260.1"/>
    <property type="molecule type" value="mRNA"/>
</dbReference>
<keyword evidence="16" id="KW-0812">Transmembrane</keyword>
<evidence type="ECO:0000256" key="9">
    <source>
        <dbReference type="ARBA" id="ARBA00023145"/>
    </source>
</evidence>
<dbReference type="InterPro" id="IPR033739">
    <property type="entry name" value="M10A_MMP"/>
</dbReference>
<feature type="binding site" evidence="12">
    <location>
        <position position="230"/>
    </location>
    <ligand>
        <name>Zn(2+)</name>
        <dbReference type="ChEBI" id="CHEBI:29105"/>
        <label>1</label>
    </ligand>
</feature>
<feature type="binding site" evidence="12">
    <location>
        <position position="254"/>
    </location>
    <ligand>
        <name>Ca(2+)</name>
        <dbReference type="ChEBI" id="CHEBI:29108"/>
        <label>2</label>
    </ligand>
</feature>
<comment type="similarity">
    <text evidence="1">Belongs to the peptidase M10A family.</text>
</comment>
<feature type="binding site" evidence="12">
    <location>
        <position position="235"/>
    </location>
    <ligand>
        <name>Ca(2+)</name>
        <dbReference type="ChEBI" id="CHEBI:29108"/>
        <label>3</label>
    </ligand>
</feature>
<feature type="binding site" evidence="12">
    <location>
        <position position="297"/>
    </location>
    <ligand>
        <name>Zn(2+)</name>
        <dbReference type="ChEBI" id="CHEBI:29105"/>
        <label>2</label>
        <note>catalytic</note>
    </ligand>
</feature>
<dbReference type="SUPFAM" id="SSF47090">
    <property type="entry name" value="PGBD-like"/>
    <property type="match status" value="1"/>
</dbReference>
<feature type="signal peptide" evidence="17">
    <location>
        <begin position="1"/>
        <end position="16"/>
    </location>
</feature>
<dbReference type="InterPro" id="IPR001818">
    <property type="entry name" value="Pept_M10_metallopeptidase"/>
</dbReference>
<feature type="repeat" description="Hemopexin" evidence="14">
    <location>
        <begin position="458"/>
        <end position="507"/>
    </location>
</feature>
<feature type="binding site" evidence="12">
    <location>
        <position position="462"/>
    </location>
    <ligand>
        <name>Ca(2+)</name>
        <dbReference type="ChEBI" id="CHEBI:29108"/>
        <label>4</label>
    </ligand>
</feature>
<reference evidence="19" key="1">
    <citation type="submission" date="2024-06" db="EMBL/GenBank/DDBJ databases">
        <title>Accumulation of soxC-expressing cells facilitated by MMPreg in the blastema formation in annelid Enchytraeus japonensis.</title>
        <authorList>
            <person name="Yamaguchi S."/>
            <person name="Fujita T."/>
        </authorList>
    </citation>
    <scope>NUCLEOTIDE SEQUENCE</scope>
</reference>
<comment type="cofactor">
    <cofactor evidence="12">
        <name>Zn(2+)</name>
        <dbReference type="ChEBI" id="CHEBI:29105"/>
    </cofactor>
    <text evidence="12">Binds 2 Zn(2+) ions per subunit.</text>
</comment>
<evidence type="ECO:0000256" key="4">
    <source>
        <dbReference type="ARBA" id="ARBA00022729"/>
    </source>
</evidence>
<feature type="binding site" evidence="12">
    <location>
        <position position="236"/>
    </location>
    <ligand>
        <name>Ca(2+)</name>
        <dbReference type="ChEBI" id="CHEBI:29108"/>
        <label>3</label>
    </ligand>
</feature>
<evidence type="ECO:0000256" key="10">
    <source>
        <dbReference type="PIRSR" id="PIRSR001191-1"/>
    </source>
</evidence>
<feature type="repeat" description="Hemopexin" evidence="14">
    <location>
        <begin position="509"/>
        <end position="556"/>
    </location>
</feature>
<feature type="binding site" evidence="12">
    <location>
        <position position="228"/>
    </location>
    <ligand>
        <name>Zn(2+)</name>
        <dbReference type="ChEBI" id="CHEBI:29105"/>
        <label>1</label>
    </ligand>
</feature>
<feature type="chain" id="PRO_5043972475" evidence="17">
    <location>
        <begin position="17"/>
        <end position="652"/>
    </location>
</feature>
<feature type="region of interest" description="Disordered" evidence="15">
    <location>
        <begin position="327"/>
        <end position="352"/>
    </location>
</feature>
<dbReference type="Gene3D" id="3.40.390.10">
    <property type="entry name" value="Collagenase (Catalytic Domain)"/>
    <property type="match status" value="1"/>
</dbReference>
<dbReference type="GO" id="GO:0008270">
    <property type="term" value="F:zinc ion binding"/>
    <property type="evidence" value="ECO:0007669"/>
    <property type="project" value="InterPro"/>
</dbReference>
<dbReference type="SUPFAM" id="SSF50923">
    <property type="entry name" value="Hemopexin-like domain"/>
    <property type="match status" value="1"/>
</dbReference>
<dbReference type="Pfam" id="PF00045">
    <property type="entry name" value="Hemopexin"/>
    <property type="match status" value="4"/>
</dbReference>
<keyword evidence="8 19" id="KW-0482">Metalloprotease</keyword>
<evidence type="ECO:0000256" key="12">
    <source>
        <dbReference type="PIRSR" id="PIRSR621190-2"/>
    </source>
</evidence>
<feature type="domain" description="Peptidase metallopeptidase" evidence="18">
    <location>
        <begin position="165"/>
        <end position="324"/>
    </location>
</feature>
<evidence type="ECO:0000256" key="17">
    <source>
        <dbReference type="SAM" id="SignalP"/>
    </source>
</evidence>
<accession>A0AAT9FG57</accession>
<dbReference type="InterPro" id="IPR006026">
    <property type="entry name" value="Peptidase_Metallo"/>
</dbReference>
<evidence type="ECO:0000313" key="19">
    <source>
        <dbReference type="EMBL" id="BDR61260.1"/>
    </source>
</evidence>
<feature type="binding site" evidence="12">
    <location>
        <position position="416"/>
    </location>
    <ligand>
        <name>Ca(2+)</name>
        <dbReference type="ChEBI" id="CHEBI:29108"/>
        <label>5</label>
    </ligand>
</feature>
<feature type="binding site" evidence="12">
    <location>
        <position position="515"/>
    </location>
    <ligand>
        <name>Ca(2+)</name>
        <dbReference type="ChEBI" id="CHEBI:29108"/>
        <label>5</label>
    </ligand>
</feature>
<evidence type="ECO:0000256" key="7">
    <source>
        <dbReference type="ARBA" id="ARBA00022833"/>
    </source>
</evidence>
<keyword evidence="5" id="KW-0677">Repeat</keyword>
<feature type="binding site" evidence="12">
    <location>
        <position position="243"/>
    </location>
    <ligand>
        <name>Zn(2+)</name>
        <dbReference type="ChEBI" id="CHEBI:29105"/>
        <label>1</label>
    </ligand>
</feature>
<feature type="compositionally biased region" description="Pro residues" evidence="15">
    <location>
        <begin position="329"/>
        <end position="343"/>
    </location>
</feature>
<keyword evidence="9" id="KW-0865">Zymogen</keyword>
<feature type="binding site" evidence="12">
    <location>
        <position position="261"/>
    </location>
    <ligand>
        <name>Ca(2+)</name>
        <dbReference type="ChEBI" id="CHEBI:29108"/>
        <label>1</label>
    </ligand>
</feature>
<evidence type="ECO:0000256" key="11">
    <source>
        <dbReference type="PIRSR" id="PIRSR001191-2"/>
    </source>
</evidence>
<dbReference type="GO" id="GO:0006508">
    <property type="term" value="P:proteolysis"/>
    <property type="evidence" value="ECO:0007669"/>
    <property type="project" value="UniProtKB-KW"/>
</dbReference>
<feature type="binding site" evidence="12">
    <location>
        <position position="258"/>
    </location>
    <ligand>
        <name>Ca(2+)</name>
        <dbReference type="ChEBI" id="CHEBI:29108"/>
        <label>3</label>
    </ligand>
</feature>
<dbReference type="GO" id="GO:0031012">
    <property type="term" value="C:extracellular matrix"/>
    <property type="evidence" value="ECO:0007669"/>
    <property type="project" value="InterPro"/>
</dbReference>
<feature type="binding site" evidence="11">
    <location>
        <position position="289"/>
    </location>
    <ligand>
        <name>Zn(2+)</name>
        <dbReference type="ChEBI" id="CHEBI:29105"/>
        <label>2</label>
        <note>catalytic</note>
    </ligand>
</feature>
<keyword evidence="12" id="KW-0106">Calcium</keyword>
<dbReference type="GO" id="GO:0030574">
    <property type="term" value="P:collagen catabolic process"/>
    <property type="evidence" value="ECO:0007669"/>
    <property type="project" value="TreeGrafter"/>
</dbReference>
<dbReference type="InterPro" id="IPR002477">
    <property type="entry name" value="Peptidoglycan-bd-like"/>
</dbReference>
<dbReference type="GO" id="GO:0004222">
    <property type="term" value="F:metalloendopeptidase activity"/>
    <property type="evidence" value="ECO:0007669"/>
    <property type="project" value="InterPro"/>
</dbReference>
<comment type="cofactor">
    <cofactor evidence="12">
        <name>Ca(2+)</name>
        <dbReference type="ChEBI" id="CHEBI:29108"/>
    </cofactor>
    <text evidence="12">Can bind about 5 Ca(2+) ions per subunit.</text>
</comment>
<dbReference type="PIRSF" id="PIRSF001191">
    <property type="entry name" value="Peptidase_M10A_matrix"/>
    <property type="match status" value="1"/>
</dbReference>
<feature type="binding site" evidence="12">
    <location>
        <position position="261"/>
    </location>
    <ligand>
        <name>Ca(2+)</name>
        <dbReference type="ChEBI" id="CHEBI:29108"/>
        <label>3</label>
    </ligand>
</feature>
<dbReference type="CDD" id="cd00094">
    <property type="entry name" value="HX"/>
    <property type="match status" value="1"/>
</dbReference>
<keyword evidence="16" id="KW-0472">Membrane</keyword>
<gene>
    <name evidence="19" type="primary">Ej-MMPreg</name>
</gene>
<keyword evidence="3 11" id="KW-0479">Metal-binding</keyword>
<feature type="binding site" evidence="12">
    <location>
        <position position="414"/>
    </location>
    <ligand>
        <name>Ca(2+)</name>
        <dbReference type="ChEBI" id="CHEBI:29108"/>
        <label>4</label>
    </ligand>
</feature>
<evidence type="ECO:0000256" key="15">
    <source>
        <dbReference type="SAM" id="MobiDB-lite"/>
    </source>
</evidence>
<feature type="binding site" evidence="12">
    <location>
        <position position="218"/>
    </location>
    <ligand>
        <name>Ca(2+)</name>
        <dbReference type="ChEBI" id="CHEBI:29108"/>
        <label>2</label>
    </ligand>
</feature>
<dbReference type="InterPro" id="IPR036365">
    <property type="entry name" value="PGBD-like_sf"/>
</dbReference>
<feature type="repeat" description="Hemopexin" evidence="14">
    <location>
        <begin position="557"/>
        <end position="604"/>
    </location>
</feature>
<feature type="binding site" evidence="12">
    <location>
        <position position="256"/>
    </location>
    <ligand>
        <name>Zn(2+)</name>
        <dbReference type="ChEBI" id="CHEBI:29105"/>
        <label>1</label>
    </ligand>
</feature>
<dbReference type="InterPro" id="IPR000585">
    <property type="entry name" value="Hemopexin-like_dom"/>
</dbReference>
<dbReference type="InterPro" id="IPR021190">
    <property type="entry name" value="Pept_M10A"/>
</dbReference>
<dbReference type="SMART" id="SM00120">
    <property type="entry name" value="HX"/>
    <property type="match status" value="4"/>
</dbReference>
<dbReference type="PRINTS" id="PR00138">
    <property type="entry name" value="MATRIXIN"/>
</dbReference>
<evidence type="ECO:0000256" key="14">
    <source>
        <dbReference type="PROSITE-ProRule" id="PRU01011"/>
    </source>
</evidence>
<keyword evidence="16" id="KW-1133">Transmembrane helix</keyword>
<dbReference type="AlphaFoldDB" id="A0AAT9FG57"/>
<feature type="modified residue" description="Phosphotyrosine; by PKDCC" evidence="13">
    <location>
        <position position="493"/>
    </location>
</feature>
<evidence type="ECO:0000259" key="18">
    <source>
        <dbReference type="SMART" id="SM00235"/>
    </source>
</evidence>
<dbReference type="PANTHER" id="PTHR10201:SF291">
    <property type="entry name" value="MATRIX METALLOPROTEINASE 1, ISOFORM C-RELATED"/>
    <property type="match status" value="1"/>
</dbReference>
<evidence type="ECO:0000256" key="16">
    <source>
        <dbReference type="SAM" id="Phobius"/>
    </source>
</evidence>
<evidence type="ECO:0000256" key="8">
    <source>
        <dbReference type="ARBA" id="ARBA00023049"/>
    </source>
</evidence>
<dbReference type="GO" id="GO:0005615">
    <property type="term" value="C:extracellular space"/>
    <property type="evidence" value="ECO:0007669"/>
    <property type="project" value="TreeGrafter"/>
</dbReference>
<keyword evidence="6" id="KW-0378">Hydrolase</keyword>
<dbReference type="FunFam" id="2.110.10.10:FF:000018">
    <property type="entry name" value="Matrix metallopeptidase 25b"/>
    <property type="match status" value="1"/>
</dbReference>
<keyword evidence="4 17" id="KW-0732">Signal</keyword>
<name>A0AAT9FG57_9ANNE</name>
<dbReference type="InterPro" id="IPR024079">
    <property type="entry name" value="MetalloPept_cat_dom_sf"/>
</dbReference>
<dbReference type="SMART" id="SM00235">
    <property type="entry name" value="ZnMc"/>
    <property type="match status" value="1"/>
</dbReference>
<dbReference type="PANTHER" id="PTHR10201">
    <property type="entry name" value="MATRIX METALLOPROTEINASE"/>
    <property type="match status" value="1"/>
</dbReference>
<dbReference type="GO" id="GO:0030198">
    <property type="term" value="P:extracellular matrix organization"/>
    <property type="evidence" value="ECO:0007669"/>
    <property type="project" value="TreeGrafter"/>
</dbReference>
<dbReference type="CDD" id="cd04278">
    <property type="entry name" value="ZnMc_MMP"/>
    <property type="match status" value="1"/>
</dbReference>
<protein>
    <submittedName>
        <fullName evidence="19">Matrix metalloproteinase</fullName>
    </submittedName>
</protein>
<keyword evidence="7 11" id="KW-0862">Zinc</keyword>
<dbReference type="SUPFAM" id="SSF55486">
    <property type="entry name" value="Metalloproteases ('zincins'), catalytic domain"/>
    <property type="match status" value="1"/>
</dbReference>
<evidence type="ECO:0000256" key="13">
    <source>
        <dbReference type="PIRSR" id="PIRSR621190-4"/>
    </source>
</evidence>
<dbReference type="PROSITE" id="PS51642">
    <property type="entry name" value="HEMOPEXIN_2"/>
    <property type="match status" value="4"/>
</dbReference>
<evidence type="ECO:0000256" key="1">
    <source>
        <dbReference type="ARBA" id="ARBA00010370"/>
    </source>
</evidence>
<feature type="transmembrane region" description="Helical" evidence="16">
    <location>
        <begin position="630"/>
        <end position="648"/>
    </location>
</feature>